<dbReference type="InterPro" id="IPR023838">
    <property type="entry name" value="T7SS_EsaA"/>
</dbReference>
<name>A0A387BDW8_9LACT</name>
<evidence type="ECO:0000256" key="7">
    <source>
        <dbReference type="SAM" id="Coils"/>
    </source>
</evidence>
<dbReference type="SUPFAM" id="SSF140566">
    <property type="entry name" value="FlgN-like"/>
    <property type="match status" value="1"/>
</dbReference>
<comment type="subcellular location">
    <subcellularLocation>
        <location evidence="1">Cell membrane</location>
        <topology evidence="1">Multi-pass membrane protein</topology>
    </subcellularLocation>
</comment>
<keyword evidence="10" id="KW-1185">Reference proteome</keyword>
<dbReference type="EMBL" id="CP032627">
    <property type="protein sequence ID" value="AYG00454.1"/>
    <property type="molecule type" value="Genomic_DNA"/>
</dbReference>
<gene>
    <name evidence="9" type="primary">esaA</name>
    <name evidence="9" type="ORF">D7I46_04740</name>
</gene>
<dbReference type="KEGG" id="lact:D7I46_04740"/>
<keyword evidence="5 8" id="KW-1133">Transmembrane helix</keyword>
<keyword evidence="6 8" id="KW-0472">Membrane</keyword>
<evidence type="ECO:0000256" key="3">
    <source>
        <dbReference type="ARBA" id="ARBA00022475"/>
    </source>
</evidence>
<organism evidence="9 10">
    <name type="scientific">Lactococcus allomyrinae</name>
    <dbReference type="NCBI Taxonomy" id="2419773"/>
    <lineage>
        <taxon>Bacteria</taxon>
        <taxon>Bacillati</taxon>
        <taxon>Bacillota</taxon>
        <taxon>Bacilli</taxon>
        <taxon>Lactobacillales</taxon>
        <taxon>Streptococcaceae</taxon>
        <taxon>Lactococcus</taxon>
    </lineage>
</organism>
<evidence type="ECO:0000256" key="1">
    <source>
        <dbReference type="ARBA" id="ARBA00004651"/>
    </source>
</evidence>
<protein>
    <submittedName>
        <fullName evidence="9">Type VII secretion protein EsaA</fullName>
    </submittedName>
</protein>
<reference evidence="9 10" key="1">
    <citation type="submission" date="2018-09" db="EMBL/GenBank/DDBJ databases">
        <title>Genome sequencing of strain 1JSPR-7.</title>
        <authorList>
            <person name="Heo J."/>
            <person name="Kim S.-J."/>
            <person name="Kwon S.-W."/>
        </authorList>
    </citation>
    <scope>NUCLEOTIDE SEQUENCE [LARGE SCALE GENOMIC DNA]</scope>
    <source>
        <strain evidence="9 10">1JSPR-7</strain>
    </source>
</reference>
<dbReference type="RefSeq" id="WP_120771842.1">
    <property type="nucleotide sequence ID" value="NZ_CP032627.1"/>
</dbReference>
<evidence type="ECO:0000256" key="2">
    <source>
        <dbReference type="ARBA" id="ARBA00008338"/>
    </source>
</evidence>
<proteinExistence type="inferred from homology"/>
<sequence>MKRRTVITGGILVIAIIGLGVSFWWLSHPKEAAGQSVSKPTIVLVNEDESGKFEGKSYNFGKSFVDLVSNDDKYNWQVASRSVAERAYKDGSVNAVIYLPQNFTSNLLSLQALAPEKAEVNYKIETGQNQVNNVQLDNKINGLLYDFNTRIVQMYYSSVANNVSSAQGAMQDVVGSQGTLLNQLGVNVLPPFKTTAESYTSTISQASSLKSQNSSWIQSQNSFTSSVQKMLDSTSKTLNSQQVPLQNFFKDNQKIAQINVEHANAGITHQFTSDTTFYFDQFKGLYTTNLTNFNQFSSQNSDGTSQGVYPDLTNQIAQYNTLITEKRDDVGNQITQLAQQRTELFGLEQEVLQQFFASDISINDSNYKYDNLQSIIEDPDSTYARKALAEKLENSFAQESLLDSKQNYSAQISSLLEDISVNSSDYTDLFNRLVENNSLTQGKAGEYQKELDFLKNYASAFGVKTGELDEITLPDNTPHQTMEKTVTLKIPKGNIGYVKLTAPDTTISVSNVSGSGENNPSISSDNTTVTLNNQSYTKEEPALDANGKPIMNPDGTVQMIEKSYSCAGDAVLTVTYSVDFGSTQISTATLTTYDGSSSKTGTIQFVLNPEQPLNNAVGQTYFETLTSMFNKIDTSTQLINFIYGNPEDNSLMVASENGQLPSKNDFQTNNENSVYNRYGNMDINTIQERLGNQDVTDYQDLGQSNLKQIIQILSELQERIDTLSQTENTLSENLPSSYFSTQMAALQNWYNTATKANDESYKSWKESKADLLAVKNWNEYNQTDPNLYIDPNGGDSIYKMISSLMTNTSKSATDTANNAKAIKDNSNQFEEMVKGVNATKANAQKVLDGTGEILSVGAKDLKKSKDYSTNFSTVLANTRTPGINPSPIYNFFAQPLTVKNITPKAEKTKRQTINLIWIPALFGGIIIGGVGMYIVRRKA</sequence>
<evidence type="ECO:0000256" key="4">
    <source>
        <dbReference type="ARBA" id="ARBA00022692"/>
    </source>
</evidence>
<dbReference type="InterPro" id="IPR051449">
    <property type="entry name" value="ABC-2_transporter_component"/>
</dbReference>
<dbReference type="Proteomes" id="UP000269374">
    <property type="component" value="Chromosome"/>
</dbReference>
<dbReference type="AlphaFoldDB" id="A0A387BDW8"/>
<dbReference type="Gene3D" id="3.40.1710.10">
    <property type="entry name" value="abc type-2 transporter like domain"/>
    <property type="match status" value="1"/>
</dbReference>
<feature type="coiled-coil region" evidence="7">
    <location>
        <begin position="706"/>
        <end position="733"/>
    </location>
</feature>
<dbReference type="GO" id="GO:0005886">
    <property type="term" value="C:plasma membrane"/>
    <property type="evidence" value="ECO:0007669"/>
    <property type="project" value="UniProtKB-SubCell"/>
</dbReference>
<feature type="transmembrane region" description="Helical" evidence="8">
    <location>
        <begin position="915"/>
        <end position="935"/>
    </location>
</feature>
<feature type="transmembrane region" description="Helical" evidence="8">
    <location>
        <begin position="7"/>
        <end position="26"/>
    </location>
</feature>
<dbReference type="PANTHER" id="PTHR30294">
    <property type="entry name" value="MEMBRANE COMPONENT OF ABC TRANSPORTER YHHJ-RELATED"/>
    <property type="match status" value="1"/>
</dbReference>
<comment type="similarity">
    <text evidence="2">Belongs to the EsaA family.</text>
</comment>
<dbReference type="NCBIfam" id="TIGR03929">
    <property type="entry name" value="T7_esaA_Nterm"/>
    <property type="match status" value="1"/>
</dbReference>
<evidence type="ECO:0000313" key="9">
    <source>
        <dbReference type="EMBL" id="AYG00454.1"/>
    </source>
</evidence>
<dbReference type="PANTHER" id="PTHR30294:SF29">
    <property type="entry name" value="MULTIDRUG ABC TRANSPORTER PERMEASE YBHS-RELATED"/>
    <property type="match status" value="1"/>
</dbReference>
<accession>A0A387BDW8</accession>
<evidence type="ECO:0000256" key="8">
    <source>
        <dbReference type="SAM" id="Phobius"/>
    </source>
</evidence>
<dbReference type="GO" id="GO:0044780">
    <property type="term" value="P:bacterial-type flagellum assembly"/>
    <property type="evidence" value="ECO:0007669"/>
    <property type="project" value="InterPro"/>
</dbReference>
<dbReference type="InterPro" id="IPR036679">
    <property type="entry name" value="FlgN-like_sf"/>
</dbReference>
<dbReference type="OrthoDB" id="4974788at2"/>
<keyword evidence="3" id="KW-1003">Cell membrane</keyword>
<evidence type="ECO:0000256" key="6">
    <source>
        <dbReference type="ARBA" id="ARBA00023136"/>
    </source>
</evidence>
<evidence type="ECO:0000313" key="10">
    <source>
        <dbReference type="Proteomes" id="UP000269374"/>
    </source>
</evidence>
<keyword evidence="4 8" id="KW-0812">Transmembrane</keyword>
<keyword evidence="7" id="KW-0175">Coiled coil</keyword>
<evidence type="ECO:0000256" key="5">
    <source>
        <dbReference type="ARBA" id="ARBA00022989"/>
    </source>
</evidence>